<organism evidence="2 3">
    <name type="scientific">Candidatus Nitrosocaldus cavascurensis</name>
    <dbReference type="NCBI Taxonomy" id="2058097"/>
    <lineage>
        <taxon>Archaea</taxon>
        <taxon>Nitrososphaerota</taxon>
        <taxon>Nitrososphaeria</taxon>
        <taxon>Candidatus Nitrosocaldales</taxon>
        <taxon>Candidatus Nitrosocaldaceae</taxon>
        <taxon>Candidatus Nitrosocaldus</taxon>
    </lineage>
</organism>
<evidence type="ECO:0000256" key="1">
    <source>
        <dbReference type="SAM" id="MobiDB-lite"/>
    </source>
</evidence>
<keyword evidence="3" id="KW-1185">Reference proteome</keyword>
<dbReference type="Proteomes" id="UP000236248">
    <property type="component" value="Chromosome NCAV"/>
</dbReference>
<protein>
    <recommendedName>
        <fullName evidence="4">YqgF/RNase H-like domain-containing protein</fullName>
    </recommendedName>
</protein>
<gene>
    <name evidence="2" type="ORF">NCAV_0135</name>
</gene>
<name>A0A2K5ANX3_9ARCH</name>
<dbReference type="AlphaFoldDB" id="A0A2K5ANX3"/>
<proteinExistence type="predicted"/>
<evidence type="ECO:0008006" key="4">
    <source>
        <dbReference type="Google" id="ProtNLM"/>
    </source>
</evidence>
<dbReference type="GeneID" id="41594236"/>
<accession>A0A2K5ANX3</accession>
<dbReference type="KEGG" id="ncv:NCAV_0135"/>
<feature type="region of interest" description="Disordered" evidence="1">
    <location>
        <begin position="111"/>
        <end position="130"/>
    </location>
</feature>
<sequence length="149" mass="16405">MDDELDGDKAVVKAKLLRMLNDAYHDDVLIVGIDPGRRIGLTALYMRTELCSEVLSSIDDVVDVVSALVHGVSASRSVIRVGYGEPRIAREIASMLYHRLADRVEIELVDEHGTSSNGGSNKRGPRDKASAKAIAMRRGRQFKPYNVLI</sequence>
<dbReference type="EMBL" id="LT981265">
    <property type="protein sequence ID" value="SPC33335.1"/>
    <property type="molecule type" value="Genomic_DNA"/>
</dbReference>
<dbReference type="RefSeq" id="WP_103286381.1">
    <property type="nucleotide sequence ID" value="NZ_LT981265.1"/>
</dbReference>
<evidence type="ECO:0000313" key="3">
    <source>
        <dbReference type="Proteomes" id="UP000236248"/>
    </source>
</evidence>
<evidence type="ECO:0000313" key="2">
    <source>
        <dbReference type="EMBL" id="SPC33335.1"/>
    </source>
</evidence>
<reference evidence="3" key="1">
    <citation type="submission" date="2018-01" db="EMBL/GenBank/DDBJ databases">
        <authorList>
            <person name="Kerou L M."/>
        </authorList>
    </citation>
    <scope>NUCLEOTIDE SEQUENCE [LARGE SCALE GENOMIC DNA]</scope>
    <source>
        <strain evidence="3">SCU2</strain>
    </source>
</reference>